<dbReference type="PANTHER" id="PTHR44757:SF2">
    <property type="entry name" value="BIOFILM ARCHITECTURE MAINTENANCE PROTEIN MBAA"/>
    <property type="match status" value="1"/>
</dbReference>
<dbReference type="Pfam" id="PF00563">
    <property type="entry name" value="EAL"/>
    <property type="match status" value="1"/>
</dbReference>
<sequence length="597" mass="65510">MTQTTPRHEVLETTEQAPQSSPADNVQPPDALRLKEVMDRLSPSIFVGLITVEGNVVHANRAALDAIGATLDEVLCKPFEATPWWRFSDIATRRLRLAIKDAADGIASRFDVLVQDRHGRVLTMDFSLEPLYGSDGRVEYLIPSARDVSEGKAAEQRVLYLASHDDLTGLPNRNLFGERLRQAVDYANGSGERLAVLLVDLDRFGLINNTLGHGSGDEVLKAAANRLAGCARTSDTLARLGSDEFGFILCGNHADISRIVGEAQRIADAFEQPVMIAGREVYLTCSIGGVARADSSVNEDQLLKNAFSALNAARNRGGNIAHFYSLETVLQDAEWLELESALRGAIKRDELSLHYQPQVDLRTGAIVGAEALMRWLRPDRGMISPARFIPIAEKTGLILPLGIWALRSALGEIKRLRDQGLPIEHVSVNLSARQLHQQDLIPQVDELLRQADVEPGSLTLELTESILMDDAEYAARTLKALKALGLKLSLDDFGTGYSSLAYLHRFPFDTIKIDRSFVQEMHTQNNGAAIVDATIQLAHSLGMTVVAEGVECEQQLAALRSSGCDYVQGYVFSRPLPTTELTSMLRDHPVFTMSPNK</sequence>
<protein>
    <submittedName>
        <fullName evidence="5">EAL domain-containing protein</fullName>
    </submittedName>
</protein>
<reference evidence="6" key="1">
    <citation type="submission" date="2021-01" db="EMBL/GenBank/DDBJ databases">
        <title>Genome public.</title>
        <authorList>
            <person name="Liu C."/>
            <person name="Sun Q."/>
        </authorList>
    </citation>
    <scope>NUCLEOTIDE SEQUENCE [LARGE SCALE GENOMIC DNA]</scope>
    <source>
        <strain evidence="6">CGMCC 1.18722</strain>
    </source>
</reference>
<dbReference type="Gene3D" id="3.20.20.450">
    <property type="entry name" value="EAL domain"/>
    <property type="match status" value="1"/>
</dbReference>
<evidence type="ECO:0000259" key="4">
    <source>
        <dbReference type="PROSITE" id="PS50887"/>
    </source>
</evidence>
<dbReference type="InterPro" id="IPR013656">
    <property type="entry name" value="PAS_4"/>
</dbReference>
<keyword evidence="6" id="KW-1185">Reference proteome</keyword>
<dbReference type="Proteomes" id="UP000638570">
    <property type="component" value="Unassembled WGS sequence"/>
</dbReference>
<feature type="compositionally biased region" description="Polar residues" evidence="1">
    <location>
        <begin position="13"/>
        <end position="24"/>
    </location>
</feature>
<dbReference type="InterPro" id="IPR029787">
    <property type="entry name" value="Nucleotide_cyclase"/>
</dbReference>
<proteinExistence type="predicted"/>
<evidence type="ECO:0000256" key="1">
    <source>
        <dbReference type="SAM" id="MobiDB-lite"/>
    </source>
</evidence>
<feature type="domain" description="EAL" evidence="3">
    <location>
        <begin position="335"/>
        <end position="589"/>
    </location>
</feature>
<dbReference type="EMBL" id="JAERTZ010000012">
    <property type="protein sequence ID" value="MBL1376499.1"/>
    <property type="molecule type" value="Genomic_DNA"/>
</dbReference>
<dbReference type="InterPro" id="IPR000160">
    <property type="entry name" value="GGDEF_dom"/>
</dbReference>
<dbReference type="InterPro" id="IPR001633">
    <property type="entry name" value="EAL_dom"/>
</dbReference>
<dbReference type="CDD" id="cd01948">
    <property type="entry name" value="EAL"/>
    <property type="match status" value="1"/>
</dbReference>
<evidence type="ECO:0000259" key="3">
    <source>
        <dbReference type="PROSITE" id="PS50883"/>
    </source>
</evidence>
<dbReference type="SMART" id="SM00267">
    <property type="entry name" value="GGDEF"/>
    <property type="match status" value="1"/>
</dbReference>
<dbReference type="SUPFAM" id="SSF55073">
    <property type="entry name" value="Nucleotide cyclase"/>
    <property type="match status" value="1"/>
</dbReference>
<dbReference type="NCBIfam" id="TIGR00254">
    <property type="entry name" value="GGDEF"/>
    <property type="match status" value="1"/>
</dbReference>
<dbReference type="InterPro" id="IPR000700">
    <property type="entry name" value="PAS-assoc_C"/>
</dbReference>
<dbReference type="SUPFAM" id="SSF141868">
    <property type="entry name" value="EAL domain-like"/>
    <property type="match status" value="1"/>
</dbReference>
<dbReference type="InterPro" id="IPR000014">
    <property type="entry name" value="PAS"/>
</dbReference>
<dbReference type="Gene3D" id="3.30.450.20">
    <property type="entry name" value="PAS domain"/>
    <property type="match status" value="1"/>
</dbReference>
<dbReference type="Gene3D" id="3.30.70.270">
    <property type="match status" value="1"/>
</dbReference>
<dbReference type="SMART" id="SM00052">
    <property type="entry name" value="EAL"/>
    <property type="match status" value="1"/>
</dbReference>
<evidence type="ECO:0000313" key="6">
    <source>
        <dbReference type="Proteomes" id="UP000638570"/>
    </source>
</evidence>
<accession>A0ABS1QQH6</accession>
<dbReference type="PANTHER" id="PTHR44757">
    <property type="entry name" value="DIGUANYLATE CYCLASE DGCP"/>
    <property type="match status" value="1"/>
</dbReference>
<dbReference type="CDD" id="cd01949">
    <property type="entry name" value="GGDEF"/>
    <property type="match status" value="1"/>
</dbReference>
<dbReference type="PROSITE" id="PS50887">
    <property type="entry name" value="GGDEF"/>
    <property type="match status" value="1"/>
</dbReference>
<dbReference type="InterPro" id="IPR035919">
    <property type="entry name" value="EAL_sf"/>
</dbReference>
<dbReference type="PROSITE" id="PS50883">
    <property type="entry name" value="EAL"/>
    <property type="match status" value="1"/>
</dbReference>
<dbReference type="Pfam" id="PF08448">
    <property type="entry name" value="PAS_4"/>
    <property type="match status" value="1"/>
</dbReference>
<feature type="domain" description="PAC" evidence="2">
    <location>
        <begin position="108"/>
        <end position="160"/>
    </location>
</feature>
<dbReference type="CDD" id="cd00130">
    <property type="entry name" value="PAS"/>
    <property type="match status" value="1"/>
</dbReference>
<dbReference type="InterPro" id="IPR043128">
    <property type="entry name" value="Rev_trsase/Diguanyl_cyclase"/>
</dbReference>
<comment type="caution">
    <text evidence="5">The sequence shown here is derived from an EMBL/GenBank/DDBJ whole genome shotgun (WGS) entry which is preliminary data.</text>
</comment>
<gene>
    <name evidence="5" type="ORF">JKV55_04000</name>
</gene>
<dbReference type="Pfam" id="PF00990">
    <property type="entry name" value="GGDEF"/>
    <property type="match status" value="1"/>
</dbReference>
<dbReference type="InterPro" id="IPR035965">
    <property type="entry name" value="PAS-like_dom_sf"/>
</dbReference>
<dbReference type="InterPro" id="IPR052155">
    <property type="entry name" value="Biofilm_reg_signaling"/>
</dbReference>
<dbReference type="SUPFAM" id="SSF55785">
    <property type="entry name" value="PYP-like sensor domain (PAS domain)"/>
    <property type="match status" value="1"/>
</dbReference>
<feature type="region of interest" description="Disordered" evidence="1">
    <location>
        <begin position="1"/>
        <end position="29"/>
    </location>
</feature>
<name>A0ABS1QQH6_9GAMM</name>
<evidence type="ECO:0000313" key="5">
    <source>
        <dbReference type="EMBL" id="MBL1376499.1"/>
    </source>
</evidence>
<evidence type="ECO:0000259" key="2">
    <source>
        <dbReference type="PROSITE" id="PS50113"/>
    </source>
</evidence>
<dbReference type="RefSeq" id="WP_202082460.1">
    <property type="nucleotide sequence ID" value="NZ_JAERTZ010000012.1"/>
</dbReference>
<dbReference type="NCBIfam" id="TIGR00229">
    <property type="entry name" value="sensory_box"/>
    <property type="match status" value="1"/>
</dbReference>
<organism evidence="5 6">
    <name type="scientific">Zobellella iuensis</name>
    <dbReference type="NCBI Taxonomy" id="2803811"/>
    <lineage>
        <taxon>Bacteria</taxon>
        <taxon>Pseudomonadati</taxon>
        <taxon>Pseudomonadota</taxon>
        <taxon>Gammaproteobacteria</taxon>
        <taxon>Aeromonadales</taxon>
        <taxon>Aeromonadaceae</taxon>
        <taxon>Zobellella</taxon>
    </lineage>
</organism>
<dbReference type="PROSITE" id="PS50113">
    <property type="entry name" value="PAC"/>
    <property type="match status" value="1"/>
</dbReference>
<feature type="compositionally biased region" description="Basic and acidic residues" evidence="1">
    <location>
        <begin position="1"/>
        <end position="11"/>
    </location>
</feature>
<feature type="domain" description="GGDEF" evidence="4">
    <location>
        <begin position="192"/>
        <end position="326"/>
    </location>
</feature>